<dbReference type="RefSeq" id="WP_186919110.1">
    <property type="nucleotide sequence ID" value="NZ_JACOPQ010000006.1"/>
</dbReference>
<proteinExistence type="predicted"/>
<reference evidence="1" key="1">
    <citation type="submission" date="2020-08" db="EMBL/GenBank/DDBJ databases">
        <title>Genome public.</title>
        <authorList>
            <person name="Liu C."/>
            <person name="Sun Q."/>
        </authorList>
    </citation>
    <scope>NUCLEOTIDE SEQUENCE</scope>
    <source>
        <strain evidence="1">NSJ-52</strain>
    </source>
</reference>
<accession>A0A8J6JBR1</accession>
<dbReference type="EMBL" id="JACOPQ010000006">
    <property type="protein sequence ID" value="MBC5737218.1"/>
    <property type="molecule type" value="Genomic_DNA"/>
</dbReference>
<keyword evidence="2" id="KW-1185">Reference proteome</keyword>
<protein>
    <submittedName>
        <fullName evidence="1">Uncharacterized protein</fullName>
    </submittedName>
</protein>
<comment type="caution">
    <text evidence="1">The sequence shown here is derived from an EMBL/GenBank/DDBJ whole genome shotgun (WGS) entry which is preliminary data.</text>
</comment>
<evidence type="ECO:0000313" key="2">
    <source>
        <dbReference type="Proteomes" id="UP000607645"/>
    </source>
</evidence>
<name>A0A8J6JBR1_9FIRM</name>
<gene>
    <name evidence="1" type="ORF">H8S62_09370</name>
</gene>
<dbReference type="AlphaFoldDB" id="A0A8J6JBR1"/>
<evidence type="ECO:0000313" key="1">
    <source>
        <dbReference type="EMBL" id="MBC5737218.1"/>
    </source>
</evidence>
<sequence length="84" mass="9352">MPQKESGGSELLEWLAAECGCGYLSDLRVPETAPALAQTVKRIPHGIWSGEAWREVARYITGESDIIPEEDVARAALSRWLQKR</sequence>
<organism evidence="1 2">
    <name type="scientific">Lawsonibacter faecis</name>
    <dbReference type="NCBI Taxonomy" id="2763052"/>
    <lineage>
        <taxon>Bacteria</taxon>
        <taxon>Bacillati</taxon>
        <taxon>Bacillota</taxon>
        <taxon>Clostridia</taxon>
        <taxon>Eubacteriales</taxon>
        <taxon>Oscillospiraceae</taxon>
        <taxon>Lawsonibacter</taxon>
    </lineage>
</organism>
<dbReference type="Proteomes" id="UP000607645">
    <property type="component" value="Unassembled WGS sequence"/>
</dbReference>